<dbReference type="InterPro" id="IPR057376">
    <property type="entry name" value="PH_trem"/>
</dbReference>
<feature type="domain" description="Trematode PH-like" evidence="1">
    <location>
        <begin position="25"/>
        <end position="154"/>
    </location>
</feature>
<evidence type="ECO:0000313" key="3">
    <source>
        <dbReference type="WBParaSite" id="TREG1_22770.1"/>
    </source>
</evidence>
<reference evidence="3" key="2">
    <citation type="submission" date="2023-11" db="UniProtKB">
        <authorList>
            <consortium name="WormBaseParasite"/>
        </authorList>
    </citation>
    <scope>IDENTIFICATION</scope>
</reference>
<evidence type="ECO:0000259" key="1">
    <source>
        <dbReference type="Pfam" id="PF25356"/>
    </source>
</evidence>
<reference evidence="2" key="1">
    <citation type="submission" date="2022-06" db="EMBL/GenBank/DDBJ databases">
        <authorList>
            <person name="Berger JAMES D."/>
            <person name="Berger JAMES D."/>
        </authorList>
    </citation>
    <scope>NUCLEOTIDE SEQUENCE [LARGE SCALE GENOMIC DNA]</scope>
</reference>
<keyword evidence="2" id="KW-1185">Reference proteome</keyword>
<sequence length="309" mass="36562">MRNKNVYNAQRERDYIDDCLRHVGSRQHLFYETHICPVYRVNANAAEVYSESRALTLLEKYHRKRQSHCTGSLLEDRISFERNKSSGKIPFRPWVSYKEIKELFLSRTRPQFFVLCIDSMYSSNRYYEIYKCKISETSQTVAEYLRRAMNDTDKVLRDLTSIRQVVVDDIGRVRSVSNFEVEDNRATLPVAENYHHVNSTYGYNTSPITITPLKQSYTPQLDGDNRRRLVDGLLDVTYLTYDPHKGIVTNNQGPVYLYMCRPRSQSGVRTTSNYSDRRSSYGYHDENHHIVYSYRRDEKTKEEYSTYNY</sequence>
<proteinExistence type="predicted"/>
<dbReference type="AlphaFoldDB" id="A0AA85JC16"/>
<accession>A0AA85JC16</accession>
<evidence type="ECO:0000313" key="2">
    <source>
        <dbReference type="Proteomes" id="UP000050795"/>
    </source>
</evidence>
<protein>
    <submittedName>
        <fullName evidence="3">VP1054</fullName>
    </submittedName>
</protein>
<dbReference type="Pfam" id="PF25356">
    <property type="entry name" value="PH_trem"/>
    <property type="match status" value="1"/>
</dbReference>
<dbReference type="Proteomes" id="UP000050795">
    <property type="component" value="Unassembled WGS sequence"/>
</dbReference>
<organism evidence="2 3">
    <name type="scientific">Trichobilharzia regenti</name>
    <name type="common">Nasal bird schistosome</name>
    <dbReference type="NCBI Taxonomy" id="157069"/>
    <lineage>
        <taxon>Eukaryota</taxon>
        <taxon>Metazoa</taxon>
        <taxon>Spiralia</taxon>
        <taxon>Lophotrochozoa</taxon>
        <taxon>Platyhelminthes</taxon>
        <taxon>Trematoda</taxon>
        <taxon>Digenea</taxon>
        <taxon>Strigeidida</taxon>
        <taxon>Schistosomatoidea</taxon>
        <taxon>Schistosomatidae</taxon>
        <taxon>Trichobilharzia</taxon>
    </lineage>
</organism>
<name>A0AA85JC16_TRIRE</name>
<dbReference type="WBParaSite" id="TREG1_22770.1">
    <property type="protein sequence ID" value="TREG1_22770.1"/>
    <property type="gene ID" value="TREG1_22770"/>
</dbReference>